<evidence type="ECO:0000313" key="4">
    <source>
        <dbReference type="Proteomes" id="UP000249130"/>
    </source>
</evidence>
<comment type="caution">
    <text evidence="3">The sequence shown here is derived from an EMBL/GenBank/DDBJ whole genome shotgun (WGS) entry which is preliminary data.</text>
</comment>
<sequence length="244" mass="26276">MTINSGEPLRSQYPTIRKGLCRSRARRASRLKQSSTDEASGSDPHAPGSQALRRVIKACPSGTISLSLDWAHACISKHVSLSEAPMTPMHSLPAALLLMLVWTSACYAQPASTAETGGPAAMNAVPEACQKAMQGSPMAGRMQNMPMMSSDQMPEPAGMSENGRDLMAAMRKMNPSMMMGAMADTPELAFLCSMIPHHQGAIDMARAALKNTKSEAVRKVAEETIKENEDGIKEMTKLLEQETK</sequence>
<accession>A0A327L2W0</accession>
<feature type="region of interest" description="Disordered" evidence="1">
    <location>
        <begin position="24"/>
        <end position="49"/>
    </location>
</feature>
<gene>
    <name evidence="3" type="ORF">CH341_07270</name>
</gene>
<dbReference type="InterPro" id="IPR012347">
    <property type="entry name" value="Ferritin-like"/>
</dbReference>
<reference evidence="3 4" key="1">
    <citation type="submission" date="2017-07" db="EMBL/GenBank/DDBJ databases">
        <title>Draft Genome Sequences of Select Purple Nonsulfur Bacteria.</title>
        <authorList>
            <person name="Lasarre B."/>
            <person name="Mckinlay J.B."/>
        </authorList>
    </citation>
    <scope>NUCLEOTIDE SEQUENCE [LARGE SCALE GENOMIC DNA]</scope>
    <source>
        <strain evidence="3 4">DSM 5909</strain>
    </source>
</reference>
<dbReference type="Gene3D" id="1.20.1260.10">
    <property type="match status" value="1"/>
</dbReference>
<dbReference type="Pfam" id="PF03713">
    <property type="entry name" value="DUF305"/>
    <property type="match status" value="1"/>
</dbReference>
<feature type="domain" description="DUF305" evidence="2">
    <location>
        <begin position="139"/>
        <end position="239"/>
    </location>
</feature>
<dbReference type="InterPro" id="IPR005183">
    <property type="entry name" value="DUF305_CopM-like"/>
</dbReference>
<organism evidence="3 4">
    <name type="scientific">Rhodoplanes roseus</name>
    <dbReference type="NCBI Taxonomy" id="29409"/>
    <lineage>
        <taxon>Bacteria</taxon>
        <taxon>Pseudomonadati</taxon>
        <taxon>Pseudomonadota</taxon>
        <taxon>Alphaproteobacteria</taxon>
        <taxon>Hyphomicrobiales</taxon>
        <taxon>Nitrobacteraceae</taxon>
        <taxon>Rhodoplanes</taxon>
    </lineage>
</organism>
<evidence type="ECO:0000256" key="1">
    <source>
        <dbReference type="SAM" id="MobiDB-lite"/>
    </source>
</evidence>
<evidence type="ECO:0000259" key="2">
    <source>
        <dbReference type="Pfam" id="PF03713"/>
    </source>
</evidence>
<name>A0A327L2W0_9BRAD</name>
<protein>
    <recommendedName>
        <fullName evidence="2">DUF305 domain-containing protein</fullName>
    </recommendedName>
</protein>
<keyword evidence="4" id="KW-1185">Reference proteome</keyword>
<evidence type="ECO:0000313" key="3">
    <source>
        <dbReference type="EMBL" id="RAI44816.1"/>
    </source>
</evidence>
<dbReference type="EMBL" id="NPEX01000033">
    <property type="protein sequence ID" value="RAI44816.1"/>
    <property type="molecule type" value="Genomic_DNA"/>
</dbReference>
<dbReference type="AlphaFoldDB" id="A0A327L2W0"/>
<dbReference type="Proteomes" id="UP000249130">
    <property type="component" value="Unassembled WGS sequence"/>
</dbReference>
<dbReference type="OrthoDB" id="517560at2"/>
<proteinExistence type="predicted"/>